<evidence type="ECO:0000256" key="9">
    <source>
        <dbReference type="HAMAP-Rule" id="MF_00169"/>
    </source>
</evidence>
<dbReference type="NCBIfam" id="TIGR01088">
    <property type="entry name" value="aroQ"/>
    <property type="match status" value="1"/>
</dbReference>
<dbReference type="InterPro" id="IPR018509">
    <property type="entry name" value="DHquinase_II_CS"/>
</dbReference>
<dbReference type="RefSeq" id="WP_109949897.1">
    <property type="nucleotide sequence ID" value="NZ_CP029551.1"/>
</dbReference>
<dbReference type="GO" id="GO:0009073">
    <property type="term" value="P:aromatic amino acid family biosynthetic process"/>
    <property type="evidence" value="ECO:0007669"/>
    <property type="project" value="UniProtKB-KW"/>
</dbReference>
<keyword evidence="8 9" id="KW-0456">Lyase</keyword>
<evidence type="ECO:0000256" key="1">
    <source>
        <dbReference type="ARBA" id="ARBA00001864"/>
    </source>
</evidence>
<evidence type="ECO:0000256" key="4">
    <source>
        <dbReference type="ARBA" id="ARBA00011037"/>
    </source>
</evidence>
<evidence type="ECO:0000256" key="11">
    <source>
        <dbReference type="PIRSR" id="PIRSR001399-2"/>
    </source>
</evidence>
<sequence>MIPIHVLNGPNLNLLGRREPGIYGTATLADIERDLRAQAARLSVDLTFRQTNHEGELVGFVQEAGLAGAGVLINAAAYTHTSVALRDAISGSGALAIEIHLSNVHAREAFRHHSFIAPVCAGVICGFGPMSYGLGLDALARLMAARSGTPTQPTSP</sequence>
<dbReference type="GO" id="GO:0009423">
    <property type="term" value="P:chorismate biosynthetic process"/>
    <property type="evidence" value="ECO:0007669"/>
    <property type="project" value="UniProtKB-UniRule"/>
</dbReference>
<dbReference type="NCBIfam" id="NF003805">
    <property type="entry name" value="PRK05395.1-2"/>
    <property type="match status" value="1"/>
</dbReference>
<evidence type="ECO:0000256" key="12">
    <source>
        <dbReference type="PIRSR" id="PIRSR001399-3"/>
    </source>
</evidence>
<dbReference type="Proteomes" id="UP000246058">
    <property type="component" value="Chromosome"/>
</dbReference>
<dbReference type="GO" id="GO:0019631">
    <property type="term" value="P:quinate catabolic process"/>
    <property type="evidence" value="ECO:0007669"/>
    <property type="project" value="TreeGrafter"/>
</dbReference>
<dbReference type="SUPFAM" id="SSF52304">
    <property type="entry name" value="Type II 3-dehydroquinate dehydratase"/>
    <property type="match status" value="1"/>
</dbReference>
<dbReference type="GO" id="GO:0003855">
    <property type="term" value="F:3-dehydroquinate dehydratase activity"/>
    <property type="evidence" value="ECO:0007669"/>
    <property type="project" value="UniProtKB-UniRule"/>
</dbReference>
<feature type="site" description="Transition state stabilizer" evidence="9 12">
    <location>
        <position position="18"/>
    </location>
</feature>
<dbReference type="EMBL" id="CP029551">
    <property type="protein sequence ID" value="AWN34764.1"/>
    <property type="molecule type" value="Genomic_DNA"/>
</dbReference>
<evidence type="ECO:0000313" key="14">
    <source>
        <dbReference type="Proteomes" id="UP000246058"/>
    </source>
</evidence>
<feature type="binding site" evidence="9 11">
    <location>
        <position position="111"/>
    </location>
    <ligand>
        <name>substrate</name>
    </ligand>
</feature>
<keyword evidence="14" id="KW-1185">Reference proteome</keyword>
<dbReference type="InterPro" id="IPR036441">
    <property type="entry name" value="DHquinase_II_sf"/>
</dbReference>
<dbReference type="AlphaFoldDB" id="A0A2U8VMB3"/>
<dbReference type="UniPathway" id="UPA00053">
    <property type="reaction ID" value="UER00086"/>
</dbReference>
<dbReference type="PANTHER" id="PTHR21272:SF3">
    <property type="entry name" value="CATABOLIC 3-DEHYDROQUINASE"/>
    <property type="match status" value="1"/>
</dbReference>
<evidence type="ECO:0000256" key="8">
    <source>
        <dbReference type="ARBA" id="ARBA00023239"/>
    </source>
</evidence>
<dbReference type="EC" id="4.2.1.10" evidence="6 9"/>
<dbReference type="Gene3D" id="3.40.50.9100">
    <property type="entry name" value="Dehydroquinase, class II"/>
    <property type="match status" value="1"/>
</dbReference>
<evidence type="ECO:0000256" key="7">
    <source>
        <dbReference type="ARBA" id="ARBA00023141"/>
    </source>
</evidence>
<dbReference type="CDD" id="cd00466">
    <property type="entry name" value="DHQase_II"/>
    <property type="match status" value="1"/>
</dbReference>
<gene>
    <name evidence="9 13" type="primary">aroQ</name>
    <name evidence="13" type="ORF">DK427_02575</name>
</gene>
<evidence type="ECO:0000313" key="13">
    <source>
        <dbReference type="EMBL" id="AWN34764.1"/>
    </source>
</evidence>
<dbReference type="NCBIfam" id="NF003807">
    <property type="entry name" value="PRK05395.1-4"/>
    <property type="match status" value="1"/>
</dbReference>
<comment type="function">
    <text evidence="2 9">Catalyzes a trans-dehydration via an enolate intermediate.</text>
</comment>
<dbReference type="NCBIfam" id="NF003806">
    <property type="entry name" value="PRK05395.1-3"/>
    <property type="match status" value="1"/>
</dbReference>
<feature type="active site" description="Proton donor" evidence="9 10">
    <location>
        <position position="100"/>
    </location>
</feature>
<dbReference type="PROSITE" id="PS01029">
    <property type="entry name" value="DEHYDROQUINASE_II"/>
    <property type="match status" value="1"/>
</dbReference>
<feature type="binding site" evidence="9 11">
    <location>
        <position position="87"/>
    </location>
    <ligand>
        <name>substrate</name>
    </ligand>
</feature>
<reference evidence="13 14" key="1">
    <citation type="submission" date="2018-05" db="EMBL/GenBank/DDBJ databases">
        <title>Complete Genome Sequence of Methylobacterium sp. 17Sr1-43.</title>
        <authorList>
            <person name="Srinivasan S."/>
        </authorList>
    </citation>
    <scope>NUCLEOTIDE SEQUENCE [LARGE SCALE GENOMIC DNA]</scope>
    <source>
        <strain evidence="13 14">17Sr1-43</strain>
    </source>
</reference>
<dbReference type="KEGG" id="meti:DK427_02575"/>
<comment type="similarity">
    <text evidence="4 9">Belongs to the type-II 3-dehydroquinase family.</text>
</comment>
<evidence type="ECO:0000256" key="10">
    <source>
        <dbReference type="PIRSR" id="PIRSR001399-1"/>
    </source>
</evidence>
<dbReference type="HAMAP" id="MF_00169">
    <property type="entry name" value="AroQ"/>
    <property type="match status" value="1"/>
</dbReference>
<proteinExistence type="inferred from homology"/>
<accession>A0A2U8VMB3</accession>
<dbReference type="PIRSF" id="PIRSF001399">
    <property type="entry name" value="DHquinase_II"/>
    <property type="match status" value="1"/>
</dbReference>
<comment type="subunit">
    <text evidence="5 9">Homododecamer.</text>
</comment>
<evidence type="ECO:0000256" key="6">
    <source>
        <dbReference type="ARBA" id="ARBA00012060"/>
    </source>
</evidence>
<evidence type="ECO:0000256" key="3">
    <source>
        <dbReference type="ARBA" id="ARBA00004902"/>
    </source>
</evidence>
<dbReference type="PANTHER" id="PTHR21272">
    <property type="entry name" value="CATABOLIC 3-DEHYDROQUINASE"/>
    <property type="match status" value="1"/>
</dbReference>
<dbReference type="InterPro" id="IPR001874">
    <property type="entry name" value="DHquinase_II"/>
</dbReference>
<dbReference type="GO" id="GO:0008652">
    <property type="term" value="P:amino acid biosynthetic process"/>
    <property type="evidence" value="ECO:0007669"/>
    <property type="project" value="UniProtKB-KW"/>
</dbReference>
<comment type="catalytic activity">
    <reaction evidence="1 9">
        <text>3-dehydroquinate = 3-dehydroshikimate + H2O</text>
        <dbReference type="Rhea" id="RHEA:21096"/>
        <dbReference type="ChEBI" id="CHEBI:15377"/>
        <dbReference type="ChEBI" id="CHEBI:16630"/>
        <dbReference type="ChEBI" id="CHEBI:32364"/>
        <dbReference type="EC" id="4.2.1.10"/>
    </reaction>
</comment>
<evidence type="ECO:0000256" key="5">
    <source>
        <dbReference type="ARBA" id="ARBA00011193"/>
    </source>
</evidence>
<feature type="binding site" evidence="9 11">
    <location>
        <position position="74"/>
    </location>
    <ligand>
        <name>substrate</name>
    </ligand>
</feature>
<organism evidence="13 14">
    <name type="scientific">Methylobacterium radiodurans</name>
    <dbReference type="NCBI Taxonomy" id="2202828"/>
    <lineage>
        <taxon>Bacteria</taxon>
        <taxon>Pseudomonadati</taxon>
        <taxon>Pseudomonadota</taxon>
        <taxon>Alphaproteobacteria</taxon>
        <taxon>Hyphomicrobiales</taxon>
        <taxon>Methylobacteriaceae</taxon>
        <taxon>Methylobacterium</taxon>
    </lineage>
</organism>
<name>A0A2U8VMB3_9HYPH</name>
<feature type="binding site" evidence="9 11">
    <location>
        <position position="80"/>
    </location>
    <ligand>
        <name>substrate</name>
    </ligand>
</feature>
<keyword evidence="7 9" id="KW-0057">Aromatic amino acid biosynthesis</keyword>
<dbReference type="Pfam" id="PF01220">
    <property type="entry name" value="DHquinase_II"/>
    <property type="match status" value="1"/>
</dbReference>
<protein>
    <recommendedName>
        <fullName evidence="6 9">3-dehydroquinate dehydratase</fullName>
        <shortName evidence="9">3-dehydroquinase</shortName>
        <ecNumber evidence="6 9">4.2.1.10</ecNumber>
    </recommendedName>
    <alternativeName>
        <fullName evidence="9">Type II DHQase</fullName>
    </alternativeName>
</protein>
<keyword evidence="9" id="KW-0028">Amino-acid biosynthesis</keyword>
<dbReference type="OrthoDB" id="9790793at2"/>
<feature type="active site" description="Proton acceptor" evidence="9 10">
    <location>
        <position position="23"/>
    </location>
</feature>
<evidence type="ECO:0000256" key="2">
    <source>
        <dbReference type="ARBA" id="ARBA00003924"/>
    </source>
</evidence>
<feature type="binding site" evidence="9 11">
    <location>
        <begin position="101"/>
        <end position="102"/>
    </location>
    <ligand>
        <name>substrate</name>
    </ligand>
</feature>
<comment type="pathway">
    <text evidence="3 9">Metabolic intermediate biosynthesis; chorismate biosynthesis; chorismate from D-erythrose 4-phosphate and phosphoenolpyruvate: step 3/7.</text>
</comment>